<evidence type="ECO:0000256" key="1">
    <source>
        <dbReference type="ARBA" id="ARBA00002672"/>
    </source>
</evidence>
<reference evidence="11" key="1">
    <citation type="submission" date="2022-05" db="EMBL/GenBank/DDBJ databases">
        <title>Schlegelella sp. nov., isolated from mangrove soil.</title>
        <authorList>
            <person name="Liu Y."/>
            <person name="Ge X."/>
            <person name="Liu W."/>
        </authorList>
    </citation>
    <scope>NUCLEOTIDE SEQUENCE</scope>
    <source>
        <strain evidence="11">S2-27</strain>
    </source>
</reference>
<dbReference type="Proteomes" id="UP001165541">
    <property type="component" value="Unassembled WGS sequence"/>
</dbReference>
<comment type="function">
    <text evidence="1">Required for nicotinamide riboside transport across the inner membrane.</text>
</comment>
<evidence type="ECO:0000313" key="12">
    <source>
        <dbReference type="Proteomes" id="UP001165541"/>
    </source>
</evidence>
<evidence type="ECO:0000313" key="11">
    <source>
        <dbReference type="EMBL" id="MCM5679145.1"/>
    </source>
</evidence>
<proteinExistence type="inferred from homology"/>
<evidence type="ECO:0000256" key="4">
    <source>
        <dbReference type="ARBA" id="ARBA00017522"/>
    </source>
</evidence>
<comment type="subcellular location">
    <subcellularLocation>
        <location evidence="2">Cell membrane</location>
        <topology evidence="2">Multi-pass membrane protein</topology>
    </subcellularLocation>
</comment>
<evidence type="ECO:0000256" key="10">
    <source>
        <dbReference type="SAM" id="Phobius"/>
    </source>
</evidence>
<evidence type="ECO:0000256" key="2">
    <source>
        <dbReference type="ARBA" id="ARBA00004651"/>
    </source>
</evidence>
<keyword evidence="7 10" id="KW-0812">Transmembrane</keyword>
<feature type="transmembrane region" description="Helical" evidence="10">
    <location>
        <begin position="160"/>
        <end position="177"/>
    </location>
</feature>
<dbReference type="PANTHER" id="PTHR36122:SF2">
    <property type="entry name" value="NICOTINAMIDE RIBOSIDE TRANSPORTER PNUC"/>
    <property type="match status" value="1"/>
</dbReference>
<evidence type="ECO:0000256" key="7">
    <source>
        <dbReference type="ARBA" id="ARBA00022692"/>
    </source>
</evidence>
<dbReference type="Pfam" id="PF04973">
    <property type="entry name" value="NMN_transporter"/>
    <property type="match status" value="1"/>
</dbReference>
<sequence length="189" mass="21151">MTLDIELAANLLITVSVVLAARNSVHTWWTGMLGCALFAVVFHGARLYAESGLQGFFIATSAWGWYRWSRVGTRPALPVTRAGWQHTAAAASVALLATLAYAALLRHHTDAAAPLADSAVTAFSVLAQLLLMQRRLETWPCWLAVNTLAVPLYLSRGLHVTAMLYAAYWCNAWYGWWHWHRRMQREQQA</sequence>
<dbReference type="InterPro" id="IPR006419">
    <property type="entry name" value="NMN_transpt_PnuC"/>
</dbReference>
<evidence type="ECO:0000256" key="9">
    <source>
        <dbReference type="ARBA" id="ARBA00023136"/>
    </source>
</evidence>
<dbReference type="PANTHER" id="PTHR36122">
    <property type="entry name" value="NICOTINAMIDE RIBOSIDE TRANSPORTER PNUC"/>
    <property type="match status" value="1"/>
</dbReference>
<name>A0ABT0YK85_9BURK</name>
<dbReference type="EMBL" id="JAMKFE010000003">
    <property type="protein sequence ID" value="MCM5679145.1"/>
    <property type="molecule type" value="Genomic_DNA"/>
</dbReference>
<protein>
    <recommendedName>
        <fullName evidence="4">Nicotinamide riboside transporter PnuC</fullName>
    </recommendedName>
</protein>
<dbReference type="RefSeq" id="WP_251777349.1">
    <property type="nucleotide sequence ID" value="NZ_JAMKFE010000003.1"/>
</dbReference>
<keyword evidence="5" id="KW-0813">Transport</keyword>
<comment type="caution">
    <text evidence="11">The sequence shown here is derived from an EMBL/GenBank/DDBJ whole genome shotgun (WGS) entry which is preliminary data.</text>
</comment>
<feature type="transmembrane region" description="Helical" evidence="10">
    <location>
        <begin position="87"/>
        <end position="105"/>
    </location>
</feature>
<evidence type="ECO:0000256" key="5">
    <source>
        <dbReference type="ARBA" id="ARBA00022448"/>
    </source>
</evidence>
<keyword evidence="9 10" id="KW-0472">Membrane</keyword>
<accession>A0ABT0YK85</accession>
<organism evidence="11 12">
    <name type="scientific">Caldimonas mangrovi</name>
    <dbReference type="NCBI Taxonomy" id="2944811"/>
    <lineage>
        <taxon>Bacteria</taxon>
        <taxon>Pseudomonadati</taxon>
        <taxon>Pseudomonadota</taxon>
        <taxon>Betaproteobacteria</taxon>
        <taxon>Burkholderiales</taxon>
        <taxon>Sphaerotilaceae</taxon>
        <taxon>Caldimonas</taxon>
    </lineage>
</organism>
<evidence type="ECO:0000256" key="6">
    <source>
        <dbReference type="ARBA" id="ARBA00022475"/>
    </source>
</evidence>
<dbReference type="NCBIfam" id="TIGR01528">
    <property type="entry name" value="NMN_trans_PnuC"/>
    <property type="match status" value="1"/>
</dbReference>
<keyword evidence="8 10" id="KW-1133">Transmembrane helix</keyword>
<keyword evidence="6" id="KW-1003">Cell membrane</keyword>
<gene>
    <name evidence="11" type="primary">pnuC</name>
    <name evidence="11" type="ORF">M8A51_06330</name>
</gene>
<evidence type="ECO:0000256" key="3">
    <source>
        <dbReference type="ARBA" id="ARBA00006669"/>
    </source>
</evidence>
<comment type="similarity">
    <text evidence="3">Belongs to the nicotinamide ribonucleoside (NR) uptake permease (TC 4.B.1) family.</text>
</comment>
<keyword evidence="12" id="KW-1185">Reference proteome</keyword>
<evidence type="ECO:0000256" key="8">
    <source>
        <dbReference type="ARBA" id="ARBA00022989"/>
    </source>
</evidence>